<feature type="transmembrane region" description="Helical" evidence="1">
    <location>
        <begin position="172"/>
        <end position="194"/>
    </location>
</feature>
<feature type="transmembrane region" description="Helical" evidence="1">
    <location>
        <begin position="140"/>
        <end position="160"/>
    </location>
</feature>
<organism evidence="3 4">
    <name type="scientific">Pelosinus propionicus DSM 13327</name>
    <dbReference type="NCBI Taxonomy" id="1123291"/>
    <lineage>
        <taxon>Bacteria</taxon>
        <taxon>Bacillati</taxon>
        <taxon>Bacillota</taxon>
        <taxon>Negativicutes</taxon>
        <taxon>Selenomonadales</taxon>
        <taxon>Sporomusaceae</taxon>
        <taxon>Pelosinus</taxon>
    </lineage>
</organism>
<feature type="transmembrane region" description="Helical" evidence="1">
    <location>
        <begin position="200"/>
        <end position="221"/>
    </location>
</feature>
<proteinExistence type="predicted"/>
<dbReference type="OrthoDB" id="9789113at2"/>
<dbReference type="PANTHER" id="PTHR14969:SF13">
    <property type="entry name" value="AT30094P"/>
    <property type="match status" value="1"/>
</dbReference>
<evidence type="ECO:0000259" key="2">
    <source>
        <dbReference type="SMART" id="SM00014"/>
    </source>
</evidence>
<name>A0A1I4PR11_9FIRM</name>
<feature type="transmembrane region" description="Helical" evidence="1">
    <location>
        <begin position="103"/>
        <end position="120"/>
    </location>
</feature>
<dbReference type="Proteomes" id="UP000199520">
    <property type="component" value="Unassembled WGS sequence"/>
</dbReference>
<sequence>MYNTIKDLLSSLQQKWPGLYILLGFFLSGLMLTEFAELAWKTLFVHQMDLFDHLIIGIVRYYANPNLDIIMIHITALGSAPFYGILSILILIGLAFFRKWLEACALTICLTGGGLLNYLLKHLFLRARPDMFRVIQETGYSFPSGHAMVSLCFYGMLAYLISLKISSWTWRLILFIATAIYIVIIGISRIYLGVHYPTDVLAGYAAGSTWLFFCISLLMWWEHKNNV</sequence>
<accession>A0A1I4PR11</accession>
<feature type="domain" description="Phosphatidic acid phosphatase type 2/haloperoxidase" evidence="2">
    <location>
        <begin position="103"/>
        <end position="215"/>
    </location>
</feature>
<reference evidence="4" key="1">
    <citation type="submission" date="2016-10" db="EMBL/GenBank/DDBJ databases">
        <authorList>
            <person name="Varghese N."/>
            <person name="Submissions S."/>
        </authorList>
    </citation>
    <scope>NUCLEOTIDE SEQUENCE [LARGE SCALE GENOMIC DNA]</scope>
    <source>
        <strain evidence="4">DSM 13327</strain>
    </source>
</reference>
<dbReference type="SMART" id="SM00014">
    <property type="entry name" value="acidPPc"/>
    <property type="match status" value="1"/>
</dbReference>
<dbReference type="Gene3D" id="1.20.144.10">
    <property type="entry name" value="Phosphatidic acid phosphatase type 2/haloperoxidase"/>
    <property type="match status" value="2"/>
</dbReference>
<dbReference type="InterPro" id="IPR036938">
    <property type="entry name" value="PAP2/HPO_sf"/>
</dbReference>
<evidence type="ECO:0000313" key="4">
    <source>
        <dbReference type="Proteomes" id="UP000199520"/>
    </source>
</evidence>
<dbReference type="STRING" id="1123291.SAMN04490355_107016"/>
<dbReference type="CDD" id="cd03392">
    <property type="entry name" value="PAP2_like_2"/>
    <property type="match status" value="1"/>
</dbReference>
<keyword evidence="1" id="KW-0472">Membrane</keyword>
<evidence type="ECO:0000313" key="3">
    <source>
        <dbReference type="EMBL" id="SFM30144.1"/>
    </source>
</evidence>
<gene>
    <name evidence="3" type="ORF">SAMN04490355_107016</name>
</gene>
<dbReference type="InterPro" id="IPR000326">
    <property type="entry name" value="PAP2/HPO"/>
</dbReference>
<protein>
    <submittedName>
        <fullName evidence="3">Undecaprenyl-diphosphatase</fullName>
    </submittedName>
</protein>
<keyword evidence="1" id="KW-1133">Transmembrane helix</keyword>
<feature type="transmembrane region" description="Helical" evidence="1">
    <location>
        <begin position="18"/>
        <end position="36"/>
    </location>
</feature>
<dbReference type="Pfam" id="PF01569">
    <property type="entry name" value="PAP2"/>
    <property type="match status" value="1"/>
</dbReference>
<dbReference type="EMBL" id="FOTS01000070">
    <property type="protein sequence ID" value="SFM30144.1"/>
    <property type="molecule type" value="Genomic_DNA"/>
</dbReference>
<keyword evidence="1" id="KW-0812">Transmembrane</keyword>
<keyword evidence="4" id="KW-1185">Reference proteome</keyword>
<dbReference type="RefSeq" id="WP_090943764.1">
    <property type="nucleotide sequence ID" value="NZ_FOTS01000070.1"/>
</dbReference>
<dbReference type="SUPFAM" id="SSF48317">
    <property type="entry name" value="Acid phosphatase/Vanadium-dependent haloperoxidase"/>
    <property type="match status" value="1"/>
</dbReference>
<evidence type="ECO:0000256" key="1">
    <source>
        <dbReference type="SAM" id="Phobius"/>
    </source>
</evidence>
<dbReference type="PANTHER" id="PTHR14969">
    <property type="entry name" value="SPHINGOSINE-1-PHOSPHATE PHOSPHOHYDROLASE"/>
    <property type="match status" value="1"/>
</dbReference>
<feature type="transmembrane region" description="Helical" evidence="1">
    <location>
        <begin position="69"/>
        <end position="96"/>
    </location>
</feature>
<dbReference type="AlphaFoldDB" id="A0A1I4PR11"/>